<dbReference type="Proteomes" id="UP000272140">
    <property type="component" value="Unassembled WGS sequence"/>
</dbReference>
<organism evidence="1 2">
    <name type="scientific">Burkholderia cenocepacia</name>
    <dbReference type="NCBI Taxonomy" id="95486"/>
    <lineage>
        <taxon>Bacteria</taxon>
        <taxon>Pseudomonadati</taxon>
        <taxon>Pseudomonadota</taxon>
        <taxon>Betaproteobacteria</taxon>
        <taxon>Burkholderiales</taxon>
        <taxon>Burkholderiaceae</taxon>
        <taxon>Burkholderia</taxon>
        <taxon>Burkholderia cepacia complex</taxon>
    </lineage>
</organism>
<gene>
    <name evidence="1" type="ORF">EGT41_35750</name>
</gene>
<name>A0A3R9C9Z6_9BURK</name>
<reference evidence="2" key="1">
    <citation type="submission" date="2018-11" db="EMBL/GenBank/DDBJ databases">
        <title>FDA dAtabase for Regulatory Grade micrObial Sequences (FDA-ARGOS): Supporting development and validation of Infectious Disease Dx tests.</title>
        <authorList>
            <person name="Goldberg B."/>
            <person name="Campos J."/>
            <person name="Tallon L."/>
            <person name="Sadzewicz L."/>
            <person name="Zhao X."/>
            <person name="Vavikolanu K."/>
            <person name="Mehta A."/>
            <person name="Aluvathingal J."/>
            <person name="Nadendla S."/>
            <person name="Geyer C."/>
            <person name="Nandy P."/>
            <person name="Yan Y."/>
            <person name="Sichtig H."/>
        </authorList>
    </citation>
    <scope>NUCLEOTIDE SEQUENCE [LARGE SCALE GENOMIC DNA]</scope>
    <source>
        <strain evidence="2">FDAARGOS_544</strain>
    </source>
</reference>
<sequence>MTEDDHRALRTPGSAHTIRGMRFSSARHPDTLTRERRPGSSWRVWKPCAASCSMLCVPWS</sequence>
<evidence type="ECO:0000313" key="1">
    <source>
        <dbReference type="EMBL" id="RSC04853.1"/>
    </source>
</evidence>
<evidence type="ECO:0000313" key="2">
    <source>
        <dbReference type="Proteomes" id="UP000272140"/>
    </source>
</evidence>
<comment type="caution">
    <text evidence="1">The sequence shown here is derived from an EMBL/GenBank/DDBJ whole genome shotgun (WGS) entry which is preliminary data.</text>
</comment>
<protein>
    <submittedName>
        <fullName evidence="1">Uncharacterized protein</fullName>
    </submittedName>
</protein>
<accession>A0A3R9C9Z6</accession>
<dbReference type="EMBL" id="RKIO01000004">
    <property type="protein sequence ID" value="RSC04853.1"/>
    <property type="molecule type" value="Genomic_DNA"/>
</dbReference>
<dbReference type="AlphaFoldDB" id="A0A3R9C9Z6"/>
<proteinExistence type="predicted"/>